<feature type="compositionally biased region" description="Basic and acidic residues" evidence="1">
    <location>
        <begin position="518"/>
        <end position="527"/>
    </location>
</feature>
<accession>A0A2R5GVT9</accession>
<feature type="region of interest" description="Disordered" evidence="1">
    <location>
        <begin position="1"/>
        <end position="25"/>
    </location>
</feature>
<feature type="region of interest" description="Disordered" evidence="1">
    <location>
        <begin position="239"/>
        <end position="436"/>
    </location>
</feature>
<feature type="compositionally biased region" description="Low complexity" evidence="1">
    <location>
        <begin position="349"/>
        <end position="365"/>
    </location>
</feature>
<protein>
    <submittedName>
        <fullName evidence="2">Uncharacterized protein</fullName>
    </submittedName>
</protein>
<feature type="compositionally biased region" description="Polar residues" evidence="1">
    <location>
        <begin position="374"/>
        <end position="387"/>
    </location>
</feature>
<dbReference type="Proteomes" id="UP000241890">
    <property type="component" value="Unassembled WGS sequence"/>
</dbReference>
<keyword evidence="3" id="KW-1185">Reference proteome</keyword>
<name>A0A2R5GVT9_9STRA</name>
<reference evidence="2 3" key="1">
    <citation type="submission" date="2017-12" db="EMBL/GenBank/DDBJ databases">
        <title>Sequencing, de novo assembly and annotation of complete genome of a new Thraustochytrid species, strain FCC1311.</title>
        <authorList>
            <person name="Sedici K."/>
            <person name="Godart F."/>
            <person name="Aiese Cigliano R."/>
            <person name="Sanseverino W."/>
            <person name="Barakat M."/>
            <person name="Ortet P."/>
            <person name="Marechal E."/>
            <person name="Cagnac O."/>
            <person name="Amato A."/>
        </authorList>
    </citation>
    <scope>NUCLEOTIDE SEQUENCE [LARGE SCALE GENOMIC DNA]</scope>
</reference>
<gene>
    <name evidence="2" type="ORF">FCC1311_111792</name>
</gene>
<feature type="compositionally biased region" description="Low complexity" evidence="1">
    <location>
        <begin position="7"/>
        <end position="20"/>
    </location>
</feature>
<comment type="caution">
    <text evidence="2">The sequence shown here is derived from an EMBL/GenBank/DDBJ whole genome shotgun (WGS) entry which is preliminary data.</text>
</comment>
<proteinExistence type="predicted"/>
<feature type="compositionally biased region" description="Basic residues" evidence="1">
    <location>
        <begin position="239"/>
        <end position="248"/>
    </location>
</feature>
<evidence type="ECO:0000313" key="2">
    <source>
        <dbReference type="EMBL" id="GBG34956.1"/>
    </source>
</evidence>
<feature type="region of interest" description="Disordered" evidence="1">
    <location>
        <begin position="513"/>
        <end position="549"/>
    </location>
</feature>
<feature type="compositionally biased region" description="Polar residues" evidence="1">
    <location>
        <begin position="415"/>
        <end position="429"/>
    </location>
</feature>
<dbReference type="InParanoid" id="A0A2R5GVT9"/>
<feature type="compositionally biased region" description="Polar residues" evidence="1">
    <location>
        <begin position="257"/>
        <end position="269"/>
    </location>
</feature>
<feature type="compositionally biased region" description="Low complexity" evidence="1">
    <location>
        <begin position="195"/>
        <end position="210"/>
    </location>
</feature>
<dbReference type="AlphaFoldDB" id="A0A2R5GVT9"/>
<feature type="compositionally biased region" description="Basic residues" evidence="1">
    <location>
        <begin position="274"/>
        <end position="299"/>
    </location>
</feature>
<evidence type="ECO:0000313" key="3">
    <source>
        <dbReference type="Proteomes" id="UP000241890"/>
    </source>
</evidence>
<feature type="region of interest" description="Disordered" evidence="1">
    <location>
        <begin position="195"/>
        <end position="223"/>
    </location>
</feature>
<dbReference type="EMBL" id="BEYU01000237">
    <property type="protein sequence ID" value="GBG34956.1"/>
    <property type="molecule type" value="Genomic_DNA"/>
</dbReference>
<sequence length="832" mass="92288">MARREGAAGAAPAAQDPAQQSTAGRAQLQVEEIFELLLRARKGDLEKDMDQRGTASPIDPRVDLFYVIPGEPRRAQAREFEMRVKYSNCVRSKIWWSPKHGNRLGLVTRAMSMKTRSEAHQLNLSFQHGFRGHWVSLLERPEVTPITDKAVIRDYVLDKAPSLVQFWPIPESTPAPKTATSASDVHPVSRIPVAPALSSAPAPHPRASSSFHENVNNTQPPRPYASVVRADHARPHQSHYNHFQHHHHRSEDEVSIPYNTGPTYAQQAYGQARPHPHQQHQHHHQHQHQRQRQHQHQHQQRGASPYPYAHTQSPEPPQQLAGPNLHDSNAFPPLQGSRAPPRRRGDSNSTSGVGSVGVEEVSPTGTGFAYRPPLNSTNPNGGANTLSEIDGLEIEPPSQYANFNLDQPPHDPLWDTTTTSAPVSSQSKCSDNEDDEFSLPATPLIESGAHPFADDDLTSTVNTTRGHLYQAPCSSPLARVNCGLPQSAPSLHIPPAVLRPQTPTLVVDTGISGTPTGRFKERQESERSPLLSAASDDTEGFGKDDDLSGGAGGGAIGACATNRRKMDEVASSGRPTRAARHLSPCDDEYATKALPIYREDLEMALNCIMSAPSTANSDSTVEPLSDDRSSTVTDDEGAVVVAFDLFKKACDIMDAQEFAVWYKRHVSKLFKPSIMSRIKSCLDKNDPRVDPEFLVPIKSVWRTDRPEARAVLEGTYVDGFKMYKGSRELSDLIGCDTESEDFKKLDFYDHVLESKILDLFAHLVYKKRVSDGEIKPLDYCYQCIINVSGRRFVMLCHIRWEIKESGLCHLHSRFQDVSSDFQHILSLPPLPY</sequence>
<evidence type="ECO:0000256" key="1">
    <source>
        <dbReference type="SAM" id="MobiDB-lite"/>
    </source>
</evidence>
<organism evidence="2 3">
    <name type="scientific">Hondaea fermentalgiana</name>
    <dbReference type="NCBI Taxonomy" id="2315210"/>
    <lineage>
        <taxon>Eukaryota</taxon>
        <taxon>Sar</taxon>
        <taxon>Stramenopiles</taxon>
        <taxon>Bigyra</taxon>
        <taxon>Labyrinthulomycetes</taxon>
        <taxon>Thraustochytrida</taxon>
        <taxon>Thraustochytriidae</taxon>
        <taxon>Hondaea</taxon>
    </lineage>
</organism>